<dbReference type="GO" id="GO:0006400">
    <property type="term" value="P:tRNA modification"/>
    <property type="evidence" value="ECO:0007669"/>
    <property type="project" value="UniProtKB-UniRule"/>
</dbReference>
<dbReference type="AlphaFoldDB" id="A0A975JC13"/>
<dbReference type="RefSeq" id="WP_212703535.1">
    <property type="nucleotide sequence ID" value="NZ_CP073581.1"/>
</dbReference>
<evidence type="ECO:0000256" key="2">
    <source>
        <dbReference type="ARBA" id="ARBA00022694"/>
    </source>
</evidence>
<dbReference type="Pfam" id="PF01171">
    <property type="entry name" value="ATP_bind_3"/>
    <property type="match status" value="1"/>
</dbReference>
<comment type="catalytic activity">
    <reaction evidence="5 6">
        <text>cytidine(34) in tRNA(Ile2) + L-lysine + ATP = lysidine(34) in tRNA(Ile2) + AMP + diphosphate + H(+)</text>
        <dbReference type="Rhea" id="RHEA:43744"/>
        <dbReference type="Rhea" id="RHEA-COMP:10625"/>
        <dbReference type="Rhea" id="RHEA-COMP:10670"/>
        <dbReference type="ChEBI" id="CHEBI:15378"/>
        <dbReference type="ChEBI" id="CHEBI:30616"/>
        <dbReference type="ChEBI" id="CHEBI:32551"/>
        <dbReference type="ChEBI" id="CHEBI:33019"/>
        <dbReference type="ChEBI" id="CHEBI:82748"/>
        <dbReference type="ChEBI" id="CHEBI:83665"/>
        <dbReference type="ChEBI" id="CHEBI:456215"/>
        <dbReference type="EC" id="6.3.4.19"/>
    </reaction>
</comment>
<keyword evidence="2 6" id="KW-0819">tRNA processing</keyword>
<evidence type="ECO:0000256" key="3">
    <source>
        <dbReference type="ARBA" id="ARBA00022741"/>
    </source>
</evidence>
<dbReference type="EC" id="6.3.4.19" evidence="6"/>
<sequence>MRPPLREAVARALGDPAPRVLGVAVSGGGDSVALLSLLRDMPDLCLHVATVDHGLRAQSRQEAAAVAKLCADWDLPHTTLRWTGWDGAGNLQDAARRARYALLAEWAQGRGIEAVALGHTQDDQAETVLMQLARHAGADGLSGMGRETDKHGVRFLRPCLELRRADLRRHLGEHGIGWAEDPSNDNPEFARIRMRQALPALADAGLDAAALAGLATRMQGVCAALDYTLADALEGRVETLAGALCIPTVAVAALPDALAHRFWRRAIRWVSGGAYGVRQAPLERFAATARAGGKTTLGGCVVESVAQNLWLYREAAAVTDHRAEATGVWDGCWHLDGTAPAGSYIAAMGFNGLKKIHNYRDFGLPRDMCAGLPALWHEGEALHVPVLYAASQSTARLIRRPGIFKLTGL</sequence>
<keyword evidence="4 6" id="KW-0067">ATP-binding</keyword>
<keyword evidence="3 6" id="KW-0547">Nucleotide-binding</keyword>
<dbReference type="CDD" id="cd01992">
    <property type="entry name" value="TilS_N"/>
    <property type="match status" value="1"/>
</dbReference>
<feature type="domain" description="tRNA(Ile)-lysidine/2-thiocytidine synthase N-terminal" evidence="7">
    <location>
        <begin position="22"/>
        <end position="196"/>
    </location>
</feature>
<comment type="similarity">
    <text evidence="6">Belongs to the tRNA(Ile)-lysidine synthase family.</text>
</comment>
<evidence type="ECO:0000313" key="9">
    <source>
        <dbReference type="Proteomes" id="UP000683291"/>
    </source>
</evidence>
<reference evidence="8" key="1">
    <citation type="submission" date="2021-04" db="EMBL/GenBank/DDBJ databases">
        <title>Complete genome sequence for Sulfitobacter sp. strain JK7-1.</title>
        <authorList>
            <person name="Park S.-J."/>
        </authorList>
    </citation>
    <scope>NUCLEOTIDE SEQUENCE</scope>
    <source>
        <strain evidence="8">JK7-1</strain>
    </source>
</reference>
<evidence type="ECO:0000259" key="7">
    <source>
        <dbReference type="Pfam" id="PF01171"/>
    </source>
</evidence>
<dbReference type="InterPro" id="IPR012094">
    <property type="entry name" value="tRNA_Ile_lys_synt"/>
</dbReference>
<evidence type="ECO:0000256" key="6">
    <source>
        <dbReference type="HAMAP-Rule" id="MF_01161"/>
    </source>
</evidence>
<dbReference type="NCBIfam" id="TIGR02432">
    <property type="entry name" value="lysidine_TilS_N"/>
    <property type="match status" value="1"/>
</dbReference>
<evidence type="ECO:0000256" key="1">
    <source>
        <dbReference type="ARBA" id="ARBA00022598"/>
    </source>
</evidence>
<keyword evidence="1 6" id="KW-0436">Ligase</keyword>
<comment type="domain">
    <text evidence="6">The N-terminal region contains the highly conserved SGGXDS motif, predicted to be a P-loop motif involved in ATP binding.</text>
</comment>
<dbReference type="InterPro" id="IPR011063">
    <property type="entry name" value="TilS/TtcA_N"/>
</dbReference>
<evidence type="ECO:0000256" key="4">
    <source>
        <dbReference type="ARBA" id="ARBA00022840"/>
    </source>
</evidence>
<dbReference type="GO" id="GO:0005524">
    <property type="term" value="F:ATP binding"/>
    <property type="evidence" value="ECO:0007669"/>
    <property type="project" value="UniProtKB-UniRule"/>
</dbReference>
<keyword evidence="6" id="KW-0963">Cytoplasm</keyword>
<comment type="subcellular location">
    <subcellularLocation>
        <location evidence="6">Cytoplasm</location>
    </subcellularLocation>
</comment>
<dbReference type="InterPro" id="IPR012795">
    <property type="entry name" value="tRNA_Ile_lys_synt_N"/>
</dbReference>
<protein>
    <recommendedName>
        <fullName evidence="6">tRNA(Ile)-lysidine synthase</fullName>
        <ecNumber evidence="6">6.3.4.19</ecNumber>
    </recommendedName>
    <alternativeName>
        <fullName evidence="6">tRNA(Ile)-2-lysyl-cytidine synthase</fullName>
    </alternativeName>
    <alternativeName>
        <fullName evidence="6">tRNA(Ile)-lysidine synthetase</fullName>
    </alternativeName>
</protein>
<evidence type="ECO:0000256" key="5">
    <source>
        <dbReference type="ARBA" id="ARBA00048539"/>
    </source>
</evidence>
<comment type="function">
    <text evidence="6">Ligates lysine onto the cytidine present at position 34 of the AUA codon-specific tRNA(Ile) that contains the anticodon CAU, in an ATP-dependent manner. Cytidine is converted to lysidine, thus changing the amino acid specificity of the tRNA from methionine to isoleucine.</text>
</comment>
<dbReference type="PANTHER" id="PTHR43033:SF1">
    <property type="entry name" value="TRNA(ILE)-LYSIDINE SYNTHASE-RELATED"/>
    <property type="match status" value="1"/>
</dbReference>
<organism evidence="8 9">
    <name type="scientific">Sulfitobacter albidus</name>
    <dbReference type="NCBI Taxonomy" id="2829501"/>
    <lineage>
        <taxon>Bacteria</taxon>
        <taxon>Pseudomonadati</taxon>
        <taxon>Pseudomonadota</taxon>
        <taxon>Alphaproteobacteria</taxon>
        <taxon>Rhodobacterales</taxon>
        <taxon>Roseobacteraceae</taxon>
        <taxon>Sulfitobacter</taxon>
    </lineage>
</organism>
<dbReference type="EMBL" id="CP073581">
    <property type="protein sequence ID" value="QUJ75330.1"/>
    <property type="molecule type" value="Genomic_DNA"/>
</dbReference>
<accession>A0A975JC13</accession>
<dbReference type="GO" id="GO:0005737">
    <property type="term" value="C:cytoplasm"/>
    <property type="evidence" value="ECO:0007669"/>
    <property type="project" value="UniProtKB-SubCell"/>
</dbReference>
<dbReference type="GO" id="GO:0032267">
    <property type="term" value="F:tRNA(Ile)-lysidine synthase activity"/>
    <property type="evidence" value="ECO:0007669"/>
    <property type="project" value="UniProtKB-EC"/>
</dbReference>
<dbReference type="SUPFAM" id="SSF52402">
    <property type="entry name" value="Adenine nucleotide alpha hydrolases-like"/>
    <property type="match status" value="1"/>
</dbReference>
<gene>
    <name evidence="6 8" type="primary">tilS</name>
    <name evidence="8" type="ORF">KDD17_10010</name>
</gene>
<evidence type="ECO:0000313" key="8">
    <source>
        <dbReference type="EMBL" id="QUJ75330.1"/>
    </source>
</evidence>
<name>A0A975JC13_9RHOB</name>
<dbReference type="KEGG" id="sual:KDD17_10010"/>
<dbReference type="Gene3D" id="3.40.50.620">
    <property type="entry name" value="HUPs"/>
    <property type="match status" value="1"/>
</dbReference>
<dbReference type="PANTHER" id="PTHR43033">
    <property type="entry name" value="TRNA(ILE)-LYSIDINE SYNTHASE-RELATED"/>
    <property type="match status" value="1"/>
</dbReference>
<proteinExistence type="inferred from homology"/>
<dbReference type="HAMAP" id="MF_01161">
    <property type="entry name" value="tRNA_Ile_lys_synt"/>
    <property type="match status" value="1"/>
</dbReference>
<keyword evidence="9" id="KW-1185">Reference proteome</keyword>
<feature type="binding site" evidence="6">
    <location>
        <begin position="26"/>
        <end position="31"/>
    </location>
    <ligand>
        <name>ATP</name>
        <dbReference type="ChEBI" id="CHEBI:30616"/>
    </ligand>
</feature>
<dbReference type="Proteomes" id="UP000683291">
    <property type="component" value="Chromosome 1"/>
</dbReference>
<dbReference type="InterPro" id="IPR014729">
    <property type="entry name" value="Rossmann-like_a/b/a_fold"/>
</dbReference>